<organism evidence="1 2">
    <name type="scientific">Acinetobacter tandoii</name>
    <dbReference type="NCBI Taxonomy" id="202954"/>
    <lineage>
        <taxon>Bacteria</taxon>
        <taxon>Pseudomonadati</taxon>
        <taxon>Pseudomonadota</taxon>
        <taxon>Gammaproteobacteria</taxon>
        <taxon>Moraxellales</taxon>
        <taxon>Moraxellaceae</taxon>
        <taxon>Acinetobacter</taxon>
    </lineage>
</organism>
<dbReference type="EMBL" id="VXLD01000014">
    <property type="protein sequence ID" value="KAB1852293.1"/>
    <property type="molecule type" value="Genomic_DNA"/>
</dbReference>
<evidence type="ECO:0000313" key="1">
    <source>
        <dbReference type="EMBL" id="KAB1852293.1"/>
    </source>
</evidence>
<accession>A0A5N4W9B5</accession>
<dbReference type="RefSeq" id="WP_151505237.1">
    <property type="nucleotide sequence ID" value="NZ_VXLD01000014.1"/>
</dbReference>
<sequence length="197" mass="22722">MNDFFIAANRSLSLEIDDVSLEVRQILMRQFDLWVGAADPIKNMLGNVSDYSDEILKNVIQEHLIECVVILQLITDLDHQAILNTAQDQEVFIQLLQTGLKANQAYFIDKEQKSKRRKKRTEVDDQSSTWFDSFQLLVSNGHSHESIMNMTYGAFKLYTEAVVKREKQNIATQSNIIRMAHHAAAKQFKSFIDELKE</sequence>
<dbReference type="Proteomes" id="UP000325788">
    <property type="component" value="Unassembled WGS sequence"/>
</dbReference>
<gene>
    <name evidence="1" type="ORF">F4W09_14940</name>
</gene>
<comment type="caution">
    <text evidence="1">The sequence shown here is derived from an EMBL/GenBank/DDBJ whole genome shotgun (WGS) entry which is preliminary data.</text>
</comment>
<protein>
    <submittedName>
        <fullName evidence="1">Uncharacterized protein</fullName>
    </submittedName>
</protein>
<proteinExistence type="predicted"/>
<dbReference type="AlphaFoldDB" id="A0A5N4W9B5"/>
<reference evidence="1 2" key="1">
    <citation type="submission" date="2019-09" db="EMBL/GenBank/DDBJ databases">
        <title>Draft genome sequence of Acinetobacter tandoii W4-4-4 isolated from environmental water sample.</title>
        <authorList>
            <person name="Wee S.K."/>
            <person name="Yan B."/>
            <person name="Mustaffa S.B."/>
            <person name="Yap E.P.H."/>
        </authorList>
    </citation>
    <scope>NUCLEOTIDE SEQUENCE [LARGE SCALE GENOMIC DNA]</scope>
    <source>
        <strain evidence="1 2">W4-4-4</strain>
    </source>
</reference>
<name>A0A5N4W9B5_9GAMM</name>
<evidence type="ECO:0000313" key="2">
    <source>
        <dbReference type="Proteomes" id="UP000325788"/>
    </source>
</evidence>